<dbReference type="Gene3D" id="2.60.40.2060">
    <property type="match status" value="1"/>
</dbReference>
<evidence type="ECO:0000259" key="1">
    <source>
        <dbReference type="Pfam" id="PF12866"/>
    </source>
</evidence>
<dbReference type="Pfam" id="PF12866">
    <property type="entry name" value="DUF3823"/>
    <property type="match status" value="1"/>
</dbReference>
<dbReference type="AlphaFoldDB" id="A0A931GYA6"/>
<feature type="domain" description="DUF3823" evidence="2">
    <location>
        <begin position="126"/>
        <end position="228"/>
    </location>
</feature>
<dbReference type="Proteomes" id="UP000628448">
    <property type="component" value="Unassembled WGS sequence"/>
</dbReference>
<organism evidence="3 4">
    <name type="scientific">Panacibacter microcysteis</name>
    <dbReference type="NCBI Taxonomy" id="2793269"/>
    <lineage>
        <taxon>Bacteria</taxon>
        <taxon>Pseudomonadati</taxon>
        <taxon>Bacteroidota</taxon>
        <taxon>Chitinophagia</taxon>
        <taxon>Chitinophagales</taxon>
        <taxon>Chitinophagaceae</taxon>
        <taxon>Panacibacter</taxon>
    </lineage>
</organism>
<evidence type="ECO:0000313" key="3">
    <source>
        <dbReference type="EMBL" id="MBG9375057.1"/>
    </source>
</evidence>
<dbReference type="InterPro" id="IPR024278">
    <property type="entry name" value="DUF3823_N"/>
</dbReference>
<protein>
    <submittedName>
        <fullName evidence="3">DUF3823 domain-containing protein</fullName>
    </submittedName>
</protein>
<comment type="caution">
    <text evidence="3">The sequence shown here is derived from an EMBL/GenBank/DDBJ whole genome shotgun (WGS) entry which is preliminary data.</text>
</comment>
<dbReference type="EMBL" id="JADWYR010000001">
    <property type="protein sequence ID" value="MBG9375057.1"/>
    <property type="molecule type" value="Genomic_DNA"/>
</dbReference>
<gene>
    <name evidence="3" type="ORF">I5907_02370</name>
</gene>
<sequence>MKILSYIVAGCVLTGALYSCKKDNYAPPSSQITGGLLYNGDTIYVEYERVPFQLYQSGFGKVGAINGVFTQDGQMNALLFDGDYKFIVPTGQGPFMWPKTAAGTPDSLAISVAGSKTVDIEVTPYYMIRNANISVSGTTVNATFKAEKIITDANAKDIESVTLFVNNTVYVSGTNNVARADKAGADITDPDNISLSVALPTLSQDYVFARVGIKIAGVEDMIFSQLVKLTF</sequence>
<name>A0A931GYA6_9BACT</name>
<evidence type="ECO:0000313" key="4">
    <source>
        <dbReference type="Proteomes" id="UP000628448"/>
    </source>
</evidence>
<dbReference type="InterPro" id="IPR041186">
    <property type="entry name" value="DUF3823_C"/>
</dbReference>
<feature type="domain" description="DUF3823" evidence="1">
    <location>
        <begin position="30"/>
        <end position="123"/>
    </location>
</feature>
<proteinExistence type="predicted"/>
<reference evidence="3" key="1">
    <citation type="submission" date="2020-11" db="EMBL/GenBank/DDBJ databases">
        <title>Bacterial whole genome sequence for Panacibacter sp. DH6.</title>
        <authorList>
            <person name="Le V."/>
            <person name="Ko S."/>
            <person name="Ahn C.-Y."/>
            <person name="Oh H.-M."/>
        </authorList>
    </citation>
    <scope>NUCLEOTIDE SEQUENCE</scope>
    <source>
        <strain evidence="3">DH6</strain>
    </source>
</reference>
<dbReference type="Pfam" id="PF18003">
    <property type="entry name" value="DUF3823_C"/>
    <property type="match status" value="1"/>
</dbReference>
<dbReference type="Gene3D" id="2.60.40.1120">
    <property type="entry name" value="Carboxypeptidase-like, regulatory domain"/>
    <property type="match status" value="1"/>
</dbReference>
<accession>A0A931GYA6</accession>
<dbReference type="RefSeq" id="WP_196989133.1">
    <property type="nucleotide sequence ID" value="NZ_JADWYR010000001.1"/>
</dbReference>
<dbReference type="PROSITE" id="PS51257">
    <property type="entry name" value="PROKAR_LIPOPROTEIN"/>
    <property type="match status" value="1"/>
</dbReference>
<evidence type="ECO:0000259" key="2">
    <source>
        <dbReference type="Pfam" id="PF18003"/>
    </source>
</evidence>
<keyword evidence="4" id="KW-1185">Reference proteome</keyword>